<sequence length="311" mass="31774">MDSQAVRPEDLARFTTEMADPRYADIDLLETTEMVRVMNEADAEVSRAVKRASASIVEAIDAISAQLARGGRLIYVGAGTAGRMGVLDASECPPTFSTDPSLVVGIIAGGPGALTTAVEGAEDDYEAGLASLESLHLTSLDTVVGISASGRTPFVRGAIAAARATGAVTAAISSNPNAALSAAVDYPIEVIVGPEVISGSTRLKAGSAQKQVLNMISTLSMVKLGKTYGNLMVDVNATNQKLEVRAQLLVTRITGASADEAQAALRAAGGSVKTAIVMIARGVPAAEAEEILSSHGGSLRAAIGKLPERAS</sequence>
<dbReference type="EC" id="4.2.1.126" evidence="8 12"/>
<keyword evidence="2 12" id="KW-0456">Lyase</keyword>
<dbReference type="Gene3D" id="3.40.50.10490">
    <property type="entry name" value="Glucose-6-phosphate isomerase like protein, domain 1"/>
    <property type="match status" value="1"/>
</dbReference>
<comment type="function">
    <text evidence="12">Specifically catalyzes the cleavage of the D-lactyl ether substituent of MurNAc 6-phosphate, producing GlcNAc 6-phosphate and D-lactate.</text>
</comment>
<dbReference type="PROSITE" id="PS51464">
    <property type="entry name" value="SIS"/>
    <property type="match status" value="1"/>
</dbReference>
<evidence type="ECO:0000256" key="8">
    <source>
        <dbReference type="ARBA" id="ARBA00067056"/>
    </source>
</evidence>
<evidence type="ECO:0000256" key="3">
    <source>
        <dbReference type="ARBA" id="ARBA00023277"/>
    </source>
</evidence>
<dbReference type="GO" id="GO:0046348">
    <property type="term" value="P:amino sugar catabolic process"/>
    <property type="evidence" value="ECO:0007669"/>
    <property type="project" value="InterPro"/>
</dbReference>
<evidence type="ECO:0000256" key="4">
    <source>
        <dbReference type="ARBA" id="ARBA00051747"/>
    </source>
</evidence>
<evidence type="ECO:0000259" key="13">
    <source>
        <dbReference type="PROSITE" id="PS51464"/>
    </source>
</evidence>
<dbReference type="InterPro" id="IPR005486">
    <property type="entry name" value="Glucokinase_regulatory_CS"/>
</dbReference>
<dbReference type="AlphaFoldDB" id="A0A1H4ACK1"/>
<comment type="subunit">
    <text evidence="1 12">Homodimer.</text>
</comment>
<dbReference type="SUPFAM" id="SSF53697">
    <property type="entry name" value="SIS domain"/>
    <property type="match status" value="1"/>
</dbReference>
<dbReference type="HAMAP" id="MF_00068">
    <property type="entry name" value="MurQ"/>
    <property type="match status" value="1"/>
</dbReference>
<dbReference type="NCBIfam" id="NF003915">
    <property type="entry name" value="PRK05441.1"/>
    <property type="match status" value="1"/>
</dbReference>
<comment type="pathway">
    <text evidence="6">Cell wall biogenesis.</text>
</comment>
<evidence type="ECO:0000256" key="12">
    <source>
        <dbReference type="HAMAP-Rule" id="MF_00068"/>
    </source>
</evidence>
<evidence type="ECO:0000313" key="15">
    <source>
        <dbReference type="Proteomes" id="UP000199288"/>
    </source>
</evidence>
<protein>
    <recommendedName>
        <fullName evidence="9 12">N-acetylmuramic acid 6-phosphate etherase</fullName>
        <shortName evidence="12">MurNAc-6-P etherase</shortName>
        <ecNumber evidence="8 12">4.2.1.126</ecNumber>
    </recommendedName>
    <alternativeName>
        <fullName evidence="11 12">N-acetylmuramic acid 6-phosphate hydrolase</fullName>
    </alternativeName>
    <alternativeName>
        <fullName evidence="10 12">N-acetylmuramic acid 6-phosphate lyase</fullName>
    </alternativeName>
</protein>
<dbReference type="GO" id="GO:0097367">
    <property type="term" value="F:carbohydrate derivative binding"/>
    <property type="evidence" value="ECO:0007669"/>
    <property type="project" value="InterPro"/>
</dbReference>
<proteinExistence type="inferred from homology"/>
<feature type="domain" description="SIS" evidence="13">
    <location>
        <begin position="63"/>
        <end position="226"/>
    </location>
</feature>
<evidence type="ECO:0000256" key="11">
    <source>
        <dbReference type="ARBA" id="ARBA00084049"/>
    </source>
</evidence>
<dbReference type="GO" id="GO:0009254">
    <property type="term" value="P:peptidoglycan turnover"/>
    <property type="evidence" value="ECO:0007669"/>
    <property type="project" value="TreeGrafter"/>
</dbReference>
<keyword evidence="15" id="KW-1185">Reference proteome</keyword>
<evidence type="ECO:0000256" key="2">
    <source>
        <dbReference type="ARBA" id="ARBA00023239"/>
    </source>
</evidence>
<dbReference type="GO" id="GO:0016835">
    <property type="term" value="F:carbon-oxygen lyase activity"/>
    <property type="evidence" value="ECO:0007669"/>
    <property type="project" value="UniProtKB-UniRule"/>
</dbReference>
<dbReference type="InterPro" id="IPR040190">
    <property type="entry name" value="MURQ/GCKR"/>
</dbReference>
<dbReference type="PROSITE" id="PS01272">
    <property type="entry name" value="GCKR"/>
    <property type="match status" value="1"/>
</dbReference>
<comment type="catalytic activity">
    <reaction evidence="4 12">
        <text>N-acetyl-D-muramate 6-phosphate + H2O = N-acetyl-D-glucosamine 6-phosphate + (R)-lactate</text>
        <dbReference type="Rhea" id="RHEA:26410"/>
        <dbReference type="ChEBI" id="CHEBI:15377"/>
        <dbReference type="ChEBI" id="CHEBI:16004"/>
        <dbReference type="ChEBI" id="CHEBI:57513"/>
        <dbReference type="ChEBI" id="CHEBI:58722"/>
        <dbReference type="EC" id="4.2.1.126"/>
    </reaction>
</comment>
<dbReference type="GO" id="GO:0097173">
    <property type="term" value="P:N-acetylmuramic acid catabolic process"/>
    <property type="evidence" value="ECO:0007669"/>
    <property type="project" value="UniProtKB-UniPathway"/>
</dbReference>
<dbReference type="FunFam" id="3.40.50.10490:FF:000014">
    <property type="entry name" value="N-acetylmuramic acid 6-phosphate etherase"/>
    <property type="match status" value="1"/>
</dbReference>
<dbReference type="CDD" id="cd05007">
    <property type="entry name" value="SIS_Etherase"/>
    <property type="match status" value="1"/>
</dbReference>
<evidence type="ECO:0000256" key="9">
    <source>
        <dbReference type="ARBA" id="ARBA00070061"/>
    </source>
</evidence>
<comment type="pathway">
    <text evidence="12">Amino-sugar metabolism; N-acetylmuramate degradation.</text>
</comment>
<dbReference type="EMBL" id="FNQV01000007">
    <property type="protein sequence ID" value="SEA33616.1"/>
    <property type="molecule type" value="Genomic_DNA"/>
</dbReference>
<dbReference type="UniPathway" id="UPA00342"/>
<accession>A0A1H4ACK1</accession>
<evidence type="ECO:0000256" key="7">
    <source>
        <dbReference type="ARBA" id="ARBA00061234"/>
    </source>
</evidence>
<feature type="active site" description="Proton donor" evidence="12">
    <location>
        <position position="91"/>
    </location>
</feature>
<feature type="active site" evidence="12">
    <location>
        <position position="122"/>
    </location>
</feature>
<evidence type="ECO:0000256" key="5">
    <source>
        <dbReference type="ARBA" id="ARBA00060595"/>
    </source>
</evidence>
<name>A0A1H4ACK1_9ACTO</name>
<dbReference type="Gene3D" id="1.10.8.1080">
    <property type="match status" value="1"/>
</dbReference>
<dbReference type="InterPro" id="IPR046348">
    <property type="entry name" value="SIS_dom_sf"/>
</dbReference>
<dbReference type="NCBIfam" id="NF009222">
    <property type="entry name" value="PRK12570.1"/>
    <property type="match status" value="1"/>
</dbReference>
<evidence type="ECO:0000256" key="10">
    <source>
        <dbReference type="ARBA" id="ARBA00077905"/>
    </source>
</evidence>
<comment type="miscellaneous">
    <text evidence="12">A lyase-type mechanism (elimination/hydration) is suggested for the cleavage of the lactyl ether bond of MurNAc 6-phosphate, with the formation of an alpha,beta-unsaturated aldehyde intermediate with (E)-stereochemistry, followed by the syn addition of water to give product.</text>
</comment>
<organism evidence="14 15">
    <name type="scientific">Bowdeniella nasicola</name>
    <dbReference type="NCBI Taxonomy" id="208480"/>
    <lineage>
        <taxon>Bacteria</taxon>
        <taxon>Bacillati</taxon>
        <taxon>Actinomycetota</taxon>
        <taxon>Actinomycetes</taxon>
        <taxon>Actinomycetales</taxon>
        <taxon>Actinomycetaceae</taxon>
        <taxon>Bowdeniella</taxon>
    </lineage>
</organism>
<comment type="similarity">
    <text evidence="7 12">Belongs to the GCKR-like family. MurNAc-6-P etherase subfamily.</text>
</comment>
<dbReference type="InterPro" id="IPR001347">
    <property type="entry name" value="SIS_dom"/>
</dbReference>
<dbReference type="GO" id="GO:0016803">
    <property type="term" value="F:ether hydrolase activity"/>
    <property type="evidence" value="ECO:0007669"/>
    <property type="project" value="TreeGrafter"/>
</dbReference>
<gene>
    <name evidence="12" type="primary">murQ</name>
    <name evidence="14" type="ORF">SAMN02910418_01402</name>
</gene>
<keyword evidence="3 12" id="KW-0119">Carbohydrate metabolism</keyword>
<dbReference type="Proteomes" id="UP000199288">
    <property type="component" value="Unassembled WGS sequence"/>
</dbReference>
<comment type="pathway">
    <text evidence="5">Amino-sugar metabolism; 1,6-anhydro-N-acetylmuramate degradation.</text>
</comment>
<dbReference type="FunFam" id="1.10.8.1080:FF:000001">
    <property type="entry name" value="N-acetylmuramic acid 6-phosphate etherase"/>
    <property type="match status" value="1"/>
</dbReference>
<dbReference type="PANTHER" id="PTHR10088">
    <property type="entry name" value="GLUCOKINASE REGULATORY PROTEIN"/>
    <property type="match status" value="1"/>
</dbReference>
<evidence type="ECO:0000313" key="14">
    <source>
        <dbReference type="EMBL" id="SEA33616.1"/>
    </source>
</evidence>
<dbReference type="NCBIfam" id="TIGR00274">
    <property type="entry name" value="N-acetylmuramic acid 6-phosphate etherase"/>
    <property type="match status" value="1"/>
</dbReference>
<dbReference type="InterPro" id="IPR005488">
    <property type="entry name" value="Etherase_MurQ"/>
</dbReference>
<dbReference type="PANTHER" id="PTHR10088:SF4">
    <property type="entry name" value="GLUCOKINASE REGULATORY PROTEIN"/>
    <property type="match status" value="1"/>
</dbReference>
<dbReference type="Pfam" id="PF22645">
    <property type="entry name" value="GKRP_SIS_N"/>
    <property type="match status" value="1"/>
</dbReference>
<evidence type="ECO:0000256" key="6">
    <source>
        <dbReference type="ARBA" id="ARBA00060672"/>
    </source>
</evidence>
<reference evidence="15" key="1">
    <citation type="submission" date="2016-10" db="EMBL/GenBank/DDBJ databases">
        <authorList>
            <person name="Varghese N."/>
            <person name="Submissions S."/>
        </authorList>
    </citation>
    <scope>NUCLEOTIDE SEQUENCE [LARGE SCALE GENOMIC DNA]</scope>
    <source>
        <strain evidence="15">KPR-1</strain>
    </source>
</reference>
<evidence type="ECO:0000256" key="1">
    <source>
        <dbReference type="ARBA" id="ARBA00011738"/>
    </source>
</evidence>